<organism evidence="3 4">
    <name type="scientific">Ruminococcus flavefaciens</name>
    <dbReference type="NCBI Taxonomy" id="1265"/>
    <lineage>
        <taxon>Bacteria</taxon>
        <taxon>Bacillati</taxon>
        <taxon>Bacillota</taxon>
        <taxon>Clostridia</taxon>
        <taxon>Eubacteriales</taxon>
        <taxon>Oscillospiraceae</taxon>
        <taxon>Ruminococcus</taxon>
    </lineage>
</organism>
<dbReference type="Proteomes" id="UP000245720">
    <property type="component" value="Unassembled WGS sequence"/>
</dbReference>
<comment type="caution">
    <text evidence="3">The sequence shown here is derived from an EMBL/GenBank/DDBJ whole genome shotgun (WGS) entry which is preliminary data.</text>
</comment>
<dbReference type="GO" id="GO:0030288">
    <property type="term" value="C:outer membrane-bounded periplasmic space"/>
    <property type="evidence" value="ECO:0007669"/>
    <property type="project" value="TreeGrafter"/>
</dbReference>
<keyword evidence="1" id="KW-0812">Transmembrane</keyword>
<keyword evidence="1" id="KW-1133">Transmembrane helix</keyword>
<feature type="transmembrane region" description="Helical" evidence="1">
    <location>
        <begin position="12"/>
        <end position="37"/>
    </location>
</feature>
<evidence type="ECO:0000259" key="2">
    <source>
        <dbReference type="SMART" id="SM00245"/>
    </source>
</evidence>
<gene>
    <name evidence="3" type="ORF">IE37_00660</name>
</gene>
<dbReference type="GO" id="GO:0007165">
    <property type="term" value="P:signal transduction"/>
    <property type="evidence" value="ECO:0007669"/>
    <property type="project" value="TreeGrafter"/>
</dbReference>
<dbReference type="Pfam" id="PF03572">
    <property type="entry name" value="Peptidase_S41"/>
    <property type="match status" value="1"/>
</dbReference>
<dbReference type="SUPFAM" id="SSF52096">
    <property type="entry name" value="ClpP/crotonase"/>
    <property type="match status" value="1"/>
</dbReference>
<keyword evidence="1" id="KW-0472">Membrane</keyword>
<feature type="domain" description="Tail specific protease" evidence="2">
    <location>
        <begin position="341"/>
        <end position="531"/>
    </location>
</feature>
<name>A0A315Y611_RUMFL</name>
<dbReference type="GO" id="GO:0006508">
    <property type="term" value="P:proteolysis"/>
    <property type="evidence" value="ECO:0007669"/>
    <property type="project" value="UniProtKB-KW"/>
</dbReference>
<dbReference type="InterPro" id="IPR005151">
    <property type="entry name" value="Tail-specific_protease"/>
</dbReference>
<dbReference type="GO" id="GO:0004175">
    <property type="term" value="F:endopeptidase activity"/>
    <property type="evidence" value="ECO:0007669"/>
    <property type="project" value="TreeGrafter"/>
</dbReference>
<feature type="transmembrane region" description="Helical" evidence="1">
    <location>
        <begin position="49"/>
        <end position="68"/>
    </location>
</feature>
<sequence length="575" mass="64089">MKNVFDTLRHILATVNVTHIVWCAAVLLTMLILAVLHHIWKDDLKKLQLWRLFCLVPLVICGVHAFIYVVGAPIIFLGGFFVMYIIAVLALIPMLFAKRRIGYRITAVLTGILSCLCGFYFCAISPNIFNHSRESYTESFHSLVMDMDEHYVLKEWKEVDFSTLEAKYMPMVEEAEKEKSPGKFADAVMMFCTEMHDGHIGAEADFDDEDYKSVITPHDYGFATVKLDSGEVIAVCTDETANALGIEDGTVITKWNGKPVLQAAEEDVPDLGTPVKANEEMLDVMNLDLAGGDTLEVSFIDENGNEQTVTVHDKGGVKTKMEAMAAFRGLELPIDYDKLLEENFSTKMLDDKCGYLKVTAETMGSSFQDYVGYLTGDQKYARDMFREKLNDLRTQGMEYLVIDLRNNEGGFDEIAIALCDLLTDKDWYGQGLGIRKDGKYICVSDHKIHGTGEFADLKVVALTNYECCSAGDGLSLYLSKLPNVTVAGITDPCGCNQETGGISTLSGGIVTVYYPTGLVLNENGEPNIDTGSDRESRNPVEVHIPFDHDAAMKIFRDKQDYELDWAVKYIEDNAE</sequence>
<dbReference type="PANTHER" id="PTHR32060:SF30">
    <property type="entry name" value="CARBOXY-TERMINAL PROCESSING PROTEASE CTPA"/>
    <property type="match status" value="1"/>
</dbReference>
<dbReference type="InterPro" id="IPR029045">
    <property type="entry name" value="ClpP/crotonase-like_dom_sf"/>
</dbReference>
<evidence type="ECO:0000313" key="4">
    <source>
        <dbReference type="Proteomes" id="UP000245720"/>
    </source>
</evidence>
<proteinExistence type="predicted"/>
<feature type="transmembrane region" description="Helical" evidence="1">
    <location>
        <begin position="74"/>
        <end position="96"/>
    </location>
</feature>
<accession>A0A315Y611</accession>
<protein>
    <submittedName>
        <fullName evidence="3">C-terminal processing protease CtpA/Prc</fullName>
    </submittedName>
</protein>
<dbReference type="PANTHER" id="PTHR32060">
    <property type="entry name" value="TAIL-SPECIFIC PROTEASE"/>
    <property type="match status" value="1"/>
</dbReference>
<dbReference type="RefSeq" id="WP_109725542.1">
    <property type="nucleotide sequence ID" value="NZ_QGDI01000002.1"/>
</dbReference>
<keyword evidence="3" id="KW-0645">Protease</keyword>
<dbReference type="EMBL" id="QGDI01000002">
    <property type="protein sequence ID" value="PWJ14675.1"/>
    <property type="molecule type" value="Genomic_DNA"/>
</dbReference>
<reference evidence="3 4" key="1">
    <citation type="submission" date="2018-05" db="EMBL/GenBank/DDBJ databases">
        <title>The Hungate 1000. A catalogue of reference genomes from the rumen microbiome.</title>
        <authorList>
            <person name="Kelly W."/>
        </authorList>
    </citation>
    <scope>NUCLEOTIDE SEQUENCE [LARGE SCALE GENOMIC DNA]</scope>
    <source>
        <strain evidence="3 4">SAb67</strain>
    </source>
</reference>
<evidence type="ECO:0000256" key="1">
    <source>
        <dbReference type="SAM" id="Phobius"/>
    </source>
</evidence>
<feature type="transmembrane region" description="Helical" evidence="1">
    <location>
        <begin position="108"/>
        <end position="129"/>
    </location>
</feature>
<dbReference type="SMART" id="SM00245">
    <property type="entry name" value="TSPc"/>
    <property type="match status" value="1"/>
</dbReference>
<dbReference type="OrthoDB" id="9812068at2"/>
<dbReference type="AlphaFoldDB" id="A0A315Y611"/>
<evidence type="ECO:0000313" key="3">
    <source>
        <dbReference type="EMBL" id="PWJ14675.1"/>
    </source>
</evidence>
<dbReference type="Gene3D" id="3.30.750.44">
    <property type="match status" value="1"/>
</dbReference>
<dbReference type="GO" id="GO:0008236">
    <property type="term" value="F:serine-type peptidase activity"/>
    <property type="evidence" value="ECO:0007669"/>
    <property type="project" value="InterPro"/>
</dbReference>
<keyword evidence="3" id="KW-0378">Hydrolase</keyword>
<dbReference type="Gene3D" id="3.90.226.10">
    <property type="entry name" value="2-enoyl-CoA Hydratase, Chain A, domain 1"/>
    <property type="match status" value="1"/>
</dbReference>